<comment type="catalytic activity">
    <reaction evidence="1">
        <text>Hydrolysis of (1-&gt;3)-beta-D-glucosidic linkages in (1-&gt;3)-beta-D-glucans.</text>
        <dbReference type="EC" id="3.2.1.39"/>
    </reaction>
</comment>
<evidence type="ECO:0000256" key="6">
    <source>
        <dbReference type="RuleBase" id="RU004335"/>
    </source>
</evidence>
<evidence type="ECO:0000256" key="2">
    <source>
        <dbReference type="ARBA" id="ARBA00008773"/>
    </source>
</evidence>
<keyword evidence="4" id="KW-0378">Hydrolase</keyword>
<comment type="caution">
    <text evidence="7">The sequence shown here is derived from an EMBL/GenBank/DDBJ whole genome shotgun (WGS) entry which is preliminary data.</text>
</comment>
<keyword evidence="5" id="KW-0326">Glycosidase</keyword>
<dbReference type="InterPro" id="IPR044965">
    <property type="entry name" value="Glyco_hydro_17_plant"/>
</dbReference>
<evidence type="ECO:0000256" key="5">
    <source>
        <dbReference type="ARBA" id="ARBA00023295"/>
    </source>
</evidence>
<dbReference type="InterPro" id="IPR017853">
    <property type="entry name" value="GH"/>
</dbReference>
<dbReference type="SUPFAM" id="SSF51445">
    <property type="entry name" value="(Trans)glycosidases"/>
    <property type="match status" value="1"/>
</dbReference>
<dbReference type="Gene3D" id="3.20.20.80">
    <property type="entry name" value="Glycosidases"/>
    <property type="match status" value="1"/>
</dbReference>
<dbReference type="GO" id="GO:0005975">
    <property type="term" value="P:carbohydrate metabolic process"/>
    <property type="evidence" value="ECO:0007669"/>
    <property type="project" value="InterPro"/>
</dbReference>
<evidence type="ECO:0000313" key="8">
    <source>
        <dbReference type="Proteomes" id="UP001054252"/>
    </source>
</evidence>
<protein>
    <recommendedName>
        <fullName evidence="3">glucan endo-1,3-beta-D-glucosidase</fullName>
        <ecNumber evidence="3">3.2.1.39</ecNumber>
    </recommendedName>
</protein>
<evidence type="ECO:0000256" key="3">
    <source>
        <dbReference type="ARBA" id="ARBA00012780"/>
    </source>
</evidence>
<name>A0AAV5L879_9ROSI</name>
<evidence type="ECO:0000256" key="1">
    <source>
        <dbReference type="ARBA" id="ARBA00000382"/>
    </source>
</evidence>
<sequence length="228" mass="24389">MVAVEDQHVANSSADVSAADEWLATRGVPFIPTTSAVSVSETSHHAAQHGGSRLGFLADTGAPFMINAYPYFAYKENPSAVDLEYALLGNATRIHDPKGYIYNNMLDAQIDAIRSAINALGFGNQTIEITVSESGWPSKGAPGDSTATLDNAKKYNTRIPTGNKIPSKSSAFSTQCISKRLQVAEFFGLRSSSCVIYATNARGTSFSEVVAAQLTPKVDCLLQPFNLF</sequence>
<keyword evidence="8" id="KW-1185">Reference proteome</keyword>
<accession>A0AAV5L879</accession>
<dbReference type="AlphaFoldDB" id="A0AAV5L879"/>
<dbReference type="PANTHER" id="PTHR32227">
    <property type="entry name" value="GLUCAN ENDO-1,3-BETA-GLUCOSIDASE BG1-RELATED-RELATED"/>
    <property type="match status" value="1"/>
</dbReference>
<dbReference type="EC" id="3.2.1.39" evidence="3"/>
<dbReference type="Proteomes" id="UP001054252">
    <property type="component" value="Unassembled WGS sequence"/>
</dbReference>
<gene>
    <name evidence="7" type="ORF">SLEP1_g41963</name>
</gene>
<organism evidence="7 8">
    <name type="scientific">Rubroshorea leprosula</name>
    <dbReference type="NCBI Taxonomy" id="152421"/>
    <lineage>
        <taxon>Eukaryota</taxon>
        <taxon>Viridiplantae</taxon>
        <taxon>Streptophyta</taxon>
        <taxon>Embryophyta</taxon>
        <taxon>Tracheophyta</taxon>
        <taxon>Spermatophyta</taxon>
        <taxon>Magnoliopsida</taxon>
        <taxon>eudicotyledons</taxon>
        <taxon>Gunneridae</taxon>
        <taxon>Pentapetalae</taxon>
        <taxon>rosids</taxon>
        <taxon>malvids</taxon>
        <taxon>Malvales</taxon>
        <taxon>Dipterocarpaceae</taxon>
        <taxon>Rubroshorea</taxon>
    </lineage>
</organism>
<reference evidence="7 8" key="1">
    <citation type="journal article" date="2021" name="Commun. Biol.">
        <title>The genome of Shorea leprosula (Dipterocarpaceae) highlights the ecological relevance of drought in aseasonal tropical rainforests.</title>
        <authorList>
            <person name="Ng K.K.S."/>
            <person name="Kobayashi M.J."/>
            <person name="Fawcett J.A."/>
            <person name="Hatakeyama M."/>
            <person name="Paape T."/>
            <person name="Ng C.H."/>
            <person name="Ang C.C."/>
            <person name="Tnah L.H."/>
            <person name="Lee C.T."/>
            <person name="Nishiyama T."/>
            <person name="Sese J."/>
            <person name="O'Brien M.J."/>
            <person name="Copetti D."/>
            <person name="Mohd Noor M.I."/>
            <person name="Ong R.C."/>
            <person name="Putra M."/>
            <person name="Sireger I.Z."/>
            <person name="Indrioko S."/>
            <person name="Kosugi Y."/>
            <person name="Izuno A."/>
            <person name="Isagi Y."/>
            <person name="Lee S.L."/>
            <person name="Shimizu K.K."/>
        </authorList>
    </citation>
    <scope>NUCLEOTIDE SEQUENCE [LARGE SCALE GENOMIC DNA]</scope>
    <source>
        <strain evidence="7">214</strain>
    </source>
</reference>
<proteinExistence type="inferred from homology"/>
<evidence type="ECO:0000313" key="7">
    <source>
        <dbReference type="EMBL" id="GKV33445.1"/>
    </source>
</evidence>
<dbReference type="GO" id="GO:0042973">
    <property type="term" value="F:glucan endo-1,3-beta-D-glucosidase activity"/>
    <property type="evidence" value="ECO:0007669"/>
    <property type="project" value="UniProtKB-EC"/>
</dbReference>
<comment type="similarity">
    <text evidence="2 6">Belongs to the glycosyl hydrolase 17 family.</text>
</comment>
<evidence type="ECO:0000256" key="4">
    <source>
        <dbReference type="ARBA" id="ARBA00022801"/>
    </source>
</evidence>
<dbReference type="InterPro" id="IPR000490">
    <property type="entry name" value="Glyco_hydro_17"/>
</dbReference>
<dbReference type="EMBL" id="BPVZ01000100">
    <property type="protein sequence ID" value="GKV33445.1"/>
    <property type="molecule type" value="Genomic_DNA"/>
</dbReference>
<dbReference type="Pfam" id="PF00332">
    <property type="entry name" value="Glyco_hydro_17"/>
    <property type="match status" value="1"/>
</dbReference>